<name>A0ABW8Z8R7_9BURK</name>
<comment type="caution">
    <text evidence="1">The sequence shown here is derived from an EMBL/GenBank/DDBJ whole genome shotgun (WGS) entry which is preliminary data.</text>
</comment>
<protein>
    <submittedName>
        <fullName evidence="1">DUF4865 family protein</fullName>
    </submittedName>
</protein>
<evidence type="ECO:0000313" key="2">
    <source>
        <dbReference type="Proteomes" id="UP001629214"/>
    </source>
</evidence>
<dbReference type="RefSeq" id="WP_408167893.1">
    <property type="nucleotide sequence ID" value="NZ_JAQQFR010000006.1"/>
</dbReference>
<dbReference type="Pfam" id="PF16157">
    <property type="entry name" value="DUF4865"/>
    <property type="match status" value="1"/>
</dbReference>
<organism evidence="1 2">
    <name type="scientific">Herbaspirillum rhizosphaerae</name>
    <dbReference type="NCBI Taxonomy" id="346179"/>
    <lineage>
        <taxon>Bacteria</taxon>
        <taxon>Pseudomonadati</taxon>
        <taxon>Pseudomonadota</taxon>
        <taxon>Betaproteobacteria</taxon>
        <taxon>Burkholderiales</taxon>
        <taxon>Oxalobacteraceae</taxon>
        <taxon>Herbaspirillum</taxon>
    </lineage>
</organism>
<proteinExistence type="predicted"/>
<sequence length="182" mass="20294">MFAMQYGFDVTDAEAVRQRVKEIGSRFDQLPGLYTKAFLVADAIDGSPARYTPFYIWNELSGMSDFLLSDAFRAVIAKYGRPVVQRWNKIAFFKGQAATQTPVLAIQQFIDIPEDVDLAQLCELQATDAEAMTHEHGLHSVFLGLDTNAWKLMRISLWHVAPVSSHQGKSFEVAHLSAPGMA</sequence>
<keyword evidence="2" id="KW-1185">Reference proteome</keyword>
<accession>A0ABW8Z8R7</accession>
<dbReference type="InterPro" id="IPR032349">
    <property type="entry name" value="DUF4865"/>
</dbReference>
<dbReference type="EMBL" id="JAQQFR010000006">
    <property type="protein sequence ID" value="MFL9878900.1"/>
    <property type="molecule type" value="Genomic_DNA"/>
</dbReference>
<dbReference type="Proteomes" id="UP001629214">
    <property type="component" value="Unassembled WGS sequence"/>
</dbReference>
<gene>
    <name evidence="1" type="ORF">PQR63_10935</name>
</gene>
<reference evidence="1 2" key="1">
    <citation type="journal article" date="2024" name="Chem. Sci.">
        <title>Discovery of megapolipeptins by genome mining of a Burkholderiales bacteria collection.</title>
        <authorList>
            <person name="Paulo B.S."/>
            <person name="Recchia M.J.J."/>
            <person name="Lee S."/>
            <person name="Fergusson C.H."/>
            <person name="Romanowski S.B."/>
            <person name="Hernandez A."/>
            <person name="Krull N."/>
            <person name="Liu D.Y."/>
            <person name="Cavanagh H."/>
            <person name="Bos A."/>
            <person name="Gray C.A."/>
            <person name="Murphy B.T."/>
            <person name="Linington R.G."/>
            <person name="Eustaquio A.S."/>
        </authorList>
    </citation>
    <scope>NUCLEOTIDE SEQUENCE [LARGE SCALE GENOMIC DNA]</scope>
    <source>
        <strain evidence="1 2">RL21-008-BIB-B</strain>
    </source>
</reference>
<evidence type="ECO:0000313" key="1">
    <source>
        <dbReference type="EMBL" id="MFL9878900.1"/>
    </source>
</evidence>